<dbReference type="EMBL" id="CP064946">
    <property type="protein sequence ID" value="QPH48886.1"/>
    <property type="molecule type" value="Genomic_DNA"/>
</dbReference>
<dbReference type="SUPFAM" id="SSF63411">
    <property type="entry name" value="LuxS/MPP-like metallohydrolase"/>
    <property type="match status" value="2"/>
</dbReference>
<dbReference type="InterPro" id="IPR011249">
    <property type="entry name" value="Metalloenz_LuxS/M16"/>
</dbReference>
<dbReference type="Gene3D" id="3.30.830.10">
    <property type="entry name" value="Metalloenzyme, LuxS/M16 peptidase-like"/>
    <property type="match status" value="2"/>
</dbReference>
<dbReference type="Proteomes" id="UP000594430">
    <property type="component" value="Chromosome"/>
</dbReference>
<evidence type="ECO:0000259" key="1">
    <source>
        <dbReference type="Pfam" id="PF05193"/>
    </source>
</evidence>
<dbReference type="PANTHER" id="PTHR11851">
    <property type="entry name" value="METALLOPROTEASE"/>
    <property type="match status" value="1"/>
</dbReference>
<evidence type="ECO:0000313" key="2">
    <source>
        <dbReference type="EMBL" id="QPH48886.1"/>
    </source>
</evidence>
<proteinExistence type="predicted"/>
<dbReference type="GeneID" id="93444218"/>
<accession>A0A7S9LGZ1</accession>
<dbReference type="AlphaFoldDB" id="A0A7S9LGZ1"/>
<organism evidence="2 3">
    <name type="scientific">Pseudomonas fulva</name>
    <dbReference type="NCBI Taxonomy" id="47880"/>
    <lineage>
        <taxon>Bacteria</taxon>
        <taxon>Pseudomonadati</taxon>
        <taxon>Pseudomonadota</taxon>
        <taxon>Gammaproteobacteria</taxon>
        <taxon>Pseudomonadales</taxon>
        <taxon>Pseudomonadaceae</taxon>
        <taxon>Pseudomonas</taxon>
    </lineage>
</organism>
<dbReference type="InterPro" id="IPR050361">
    <property type="entry name" value="MPP/UQCRC_Complex"/>
</dbReference>
<protein>
    <submittedName>
        <fullName evidence="2">Insulinase family protein</fullName>
    </submittedName>
</protein>
<dbReference type="InterPro" id="IPR007863">
    <property type="entry name" value="Peptidase_M16_C"/>
</dbReference>
<dbReference type="GO" id="GO:0046872">
    <property type="term" value="F:metal ion binding"/>
    <property type="evidence" value="ECO:0007669"/>
    <property type="project" value="InterPro"/>
</dbReference>
<name>A0A7S9LGZ1_9PSED</name>
<dbReference type="PANTHER" id="PTHR11851:SF224">
    <property type="entry name" value="PROCESSING PROTEASE"/>
    <property type="match status" value="1"/>
</dbReference>
<feature type="domain" description="Peptidase M16 C-terminal" evidence="1">
    <location>
        <begin position="210"/>
        <end position="384"/>
    </location>
</feature>
<dbReference type="RefSeq" id="WP_049695316.1">
    <property type="nucleotide sequence ID" value="NZ_BQHM01000001.1"/>
</dbReference>
<evidence type="ECO:0000313" key="3">
    <source>
        <dbReference type="Proteomes" id="UP000594430"/>
    </source>
</evidence>
<sequence>MNDDQIRQPAPVLCQGPAIDTARQAMARLSSTQRVELDQPPALLATAERWETAQGTKVSFMATHDRPMIDLVLRFRAGSALDGDHPGLAALTLYSLDQGTATLSAAQFAEQMAARGAIVGRSLSEEKATITLRCLSTPGLLRAVSQTLAQMLARPAFRPEDVTKIRDRIALYQGRQKLNPLARLINTTTGHVFSGHPYASHADAGIIGPLTTDQVRAFHAKAYSANNLDIGLVGDLSRDDAEQLVNDLTRDLPQQWAAQPPSMLAEQSPLSHHITHPGSATQAMLTVAVPVLPSDPVYAALELLTEILGGNHEARLPQELRHLRGLTYTVTTKLRHLDAGTLLHIHWDVAPQYREASHALVAGMLDCLHTRGPTQVECDMAVNQIAARLHRQLADSAHLAATLATHSHQGLPADYLTTHLDRLASLTPAYLREVAQVWWRKAPQVFVTLGPDAEQSPLPAPEPAQR</sequence>
<dbReference type="Pfam" id="PF05193">
    <property type="entry name" value="Peptidase_M16_C"/>
    <property type="match status" value="1"/>
</dbReference>
<gene>
    <name evidence="2" type="ORF">IZU98_21355</name>
</gene>
<reference evidence="2 3" key="1">
    <citation type="submission" date="2020-11" db="EMBL/GenBank/DDBJ databases">
        <title>Pseudomonas fulva producing VIM-24.</title>
        <authorList>
            <person name="Liu S."/>
        </authorList>
    </citation>
    <scope>NUCLEOTIDE SEQUENCE [LARGE SCALE GENOMIC DNA]</scope>
    <source>
        <strain evidence="2 3">ZDHY414</strain>
    </source>
</reference>